<accession>A0A517Z6V0</accession>
<organism evidence="2 3">
    <name type="scientific">Maioricimonas rarisocia</name>
    <dbReference type="NCBI Taxonomy" id="2528026"/>
    <lineage>
        <taxon>Bacteria</taxon>
        <taxon>Pseudomonadati</taxon>
        <taxon>Planctomycetota</taxon>
        <taxon>Planctomycetia</taxon>
        <taxon>Planctomycetales</taxon>
        <taxon>Planctomycetaceae</taxon>
        <taxon>Maioricimonas</taxon>
    </lineage>
</organism>
<dbReference type="EMBL" id="CP036275">
    <property type="protein sequence ID" value="QDU38215.1"/>
    <property type="molecule type" value="Genomic_DNA"/>
</dbReference>
<name>A0A517Z6V0_9PLAN</name>
<evidence type="ECO:0000313" key="3">
    <source>
        <dbReference type="Proteomes" id="UP000320496"/>
    </source>
</evidence>
<feature type="region of interest" description="Disordered" evidence="1">
    <location>
        <begin position="1"/>
        <end position="44"/>
    </location>
</feature>
<reference evidence="2 3" key="1">
    <citation type="submission" date="2019-02" db="EMBL/GenBank/DDBJ databases">
        <title>Deep-cultivation of Planctomycetes and their phenomic and genomic characterization uncovers novel biology.</title>
        <authorList>
            <person name="Wiegand S."/>
            <person name="Jogler M."/>
            <person name="Boedeker C."/>
            <person name="Pinto D."/>
            <person name="Vollmers J."/>
            <person name="Rivas-Marin E."/>
            <person name="Kohn T."/>
            <person name="Peeters S.H."/>
            <person name="Heuer A."/>
            <person name="Rast P."/>
            <person name="Oberbeckmann S."/>
            <person name="Bunk B."/>
            <person name="Jeske O."/>
            <person name="Meyerdierks A."/>
            <person name="Storesund J.E."/>
            <person name="Kallscheuer N."/>
            <person name="Luecker S."/>
            <person name="Lage O.M."/>
            <person name="Pohl T."/>
            <person name="Merkel B.J."/>
            <person name="Hornburger P."/>
            <person name="Mueller R.-W."/>
            <person name="Bruemmer F."/>
            <person name="Labrenz M."/>
            <person name="Spormann A.M."/>
            <person name="Op den Camp H."/>
            <person name="Overmann J."/>
            <person name="Amann R."/>
            <person name="Jetten M.S.M."/>
            <person name="Mascher T."/>
            <person name="Medema M.H."/>
            <person name="Devos D.P."/>
            <person name="Kaster A.-K."/>
            <person name="Ovreas L."/>
            <person name="Rohde M."/>
            <person name="Galperin M.Y."/>
            <person name="Jogler C."/>
        </authorList>
    </citation>
    <scope>NUCLEOTIDE SEQUENCE [LARGE SCALE GENOMIC DNA]</scope>
    <source>
        <strain evidence="2 3">Mal4</strain>
    </source>
</reference>
<feature type="compositionally biased region" description="Basic residues" evidence="1">
    <location>
        <begin position="35"/>
        <end position="44"/>
    </location>
</feature>
<keyword evidence="3" id="KW-1185">Reference proteome</keyword>
<gene>
    <name evidence="2" type="ORF">Mal4_25400</name>
</gene>
<evidence type="ECO:0000256" key="1">
    <source>
        <dbReference type="SAM" id="MobiDB-lite"/>
    </source>
</evidence>
<dbReference type="KEGG" id="mri:Mal4_25400"/>
<proteinExistence type="predicted"/>
<evidence type="ECO:0000313" key="2">
    <source>
        <dbReference type="EMBL" id="QDU38215.1"/>
    </source>
</evidence>
<dbReference type="Proteomes" id="UP000320496">
    <property type="component" value="Chromosome"/>
</dbReference>
<dbReference type="AlphaFoldDB" id="A0A517Z6V0"/>
<sequence>MSRKVLMGMHLRMESQGVPRTPARIRPAVETHGRASSKGKKKLG</sequence>
<protein>
    <submittedName>
        <fullName evidence="2">Uncharacterized protein</fullName>
    </submittedName>
</protein>